<dbReference type="SUPFAM" id="SSF55811">
    <property type="entry name" value="Nudix"/>
    <property type="match status" value="1"/>
</dbReference>
<dbReference type="OrthoDB" id="206213at2759"/>
<dbReference type="InterPro" id="IPR004827">
    <property type="entry name" value="bZIP"/>
</dbReference>
<feature type="compositionally biased region" description="Low complexity" evidence="1">
    <location>
        <begin position="130"/>
        <end position="142"/>
    </location>
</feature>
<evidence type="ECO:0000256" key="1">
    <source>
        <dbReference type="SAM" id="MobiDB-lite"/>
    </source>
</evidence>
<keyword evidence="4" id="KW-1185">Reference proteome</keyword>
<dbReference type="InterPro" id="IPR015797">
    <property type="entry name" value="NUDIX_hydrolase-like_dom_sf"/>
</dbReference>
<feature type="region of interest" description="Disordered" evidence="1">
    <location>
        <begin position="72"/>
        <end position="198"/>
    </location>
</feature>
<evidence type="ECO:0000313" key="3">
    <source>
        <dbReference type="EMBL" id="CAH0378524.1"/>
    </source>
</evidence>
<accession>A0A8J2SZ29</accession>
<organism evidence="3 4">
    <name type="scientific">Pelagomonas calceolata</name>
    <dbReference type="NCBI Taxonomy" id="35677"/>
    <lineage>
        <taxon>Eukaryota</taxon>
        <taxon>Sar</taxon>
        <taxon>Stramenopiles</taxon>
        <taxon>Ochrophyta</taxon>
        <taxon>Pelagophyceae</taxon>
        <taxon>Pelagomonadales</taxon>
        <taxon>Pelagomonadaceae</taxon>
        <taxon>Pelagomonas</taxon>
    </lineage>
</organism>
<feature type="non-terminal residue" evidence="3">
    <location>
        <position position="1"/>
    </location>
</feature>
<feature type="domain" description="BZIP" evidence="2">
    <location>
        <begin position="168"/>
        <end position="182"/>
    </location>
</feature>
<feature type="compositionally biased region" description="Basic and acidic residues" evidence="1">
    <location>
        <begin position="146"/>
        <end position="177"/>
    </location>
</feature>
<protein>
    <recommendedName>
        <fullName evidence="2">BZIP domain-containing protein</fullName>
    </recommendedName>
</protein>
<dbReference type="Proteomes" id="UP000789595">
    <property type="component" value="Unassembled WGS sequence"/>
</dbReference>
<name>A0A8J2SZ29_9STRA</name>
<evidence type="ECO:0000259" key="2">
    <source>
        <dbReference type="PROSITE" id="PS00036"/>
    </source>
</evidence>
<dbReference type="GO" id="GO:0003700">
    <property type="term" value="F:DNA-binding transcription factor activity"/>
    <property type="evidence" value="ECO:0007669"/>
    <property type="project" value="InterPro"/>
</dbReference>
<dbReference type="EMBL" id="CAKKNE010000006">
    <property type="protein sequence ID" value="CAH0378524.1"/>
    <property type="molecule type" value="Genomic_DNA"/>
</dbReference>
<proteinExistence type="predicted"/>
<dbReference type="Pfam" id="PF00293">
    <property type="entry name" value="NUDIX"/>
    <property type="match status" value="1"/>
</dbReference>
<comment type="caution">
    <text evidence="3">The sequence shown here is derived from an EMBL/GenBank/DDBJ whole genome shotgun (WGS) entry which is preliminary data.</text>
</comment>
<evidence type="ECO:0000313" key="4">
    <source>
        <dbReference type="Proteomes" id="UP000789595"/>
    </source>
</evidence>
<reference evidence="3" key="1">
    <citation type="submission" date="2021-11" db="EMBL/GenBank/DDBJ databases">
        <authorList>
            <consortium name="Genoscope - CEA"/>
            <person name="William W."/>
        </authorList>
    </citation>
    <scope>NUCLEOTIDE SEQUENCE</scope>
</reference>
<dbReference type="AlphaFoldDB" id="A0A8J2SZ29"/>
<dbReference type="InterPro" id="IPR000086">
    <property type="entry name" value="NUDIX_hydrolase_dom"/>
</dbReference>
<sequence length="495" mass="54716">CKNWLNRAALRQRTRIRSFPGCICHAAPLKQAICASAMLRRLAVTLCGLLAARAPHSALLALTMPGAGYAPRAHAPRAPTPRTPFRMPRLDAEQPSNDAAAKPRRRRRRGRRRRGGKGAAAKEKTDVVIGGPAAAGAAASWARGRRRDDVKPKPDATKKEETPEKEMKRKANREAAQRRRRRRRRAAAANRTKVEKVAVQDPPDAQKRCVCGYCGEVFASRSKLFRHLREANSCRTIALSHGMPLENPIKAVERRLRRRYGDLLLAGCIVLRVKPGFNHDPSRKASFYKSPRGLLLRSHQDETDEVRDAPYDVVVVRGTELCKQKPGFPKGKIEPVDRTILAAALRETWEEAGLAANQLRALPHAAEAAANASARLDQPQLFSEDETVLMESDGASEGEAEDVDEDDLKFASVDVREVTGRSGKRARYFVCGLRENPPRPVELTTRHDVDGDIADASWVDVNAALVLLERKRRAALRRAVLIYNADERGAAAAGK</sequence>
<dbReference type="Gene3D" id="3.90.79.10">
    <property type="entry name" value="Nucleoside Triphosphate Pyrophosphohydrolase"/>
    <property type="match status" value="1"/>
</dbReference>
<gene>
    <name evidence="3" type="ORF">PECAL_6P01140</name>
</gene>
<dbReference type="PROSITE" id="PS00036">
    <property type="entry name" value="BZIP_BASIC"/>
    <property type="match status" value="1"/>
</dbReference>
<feature type="compositionally biased region" description="Basic residues" evidence="1">
    <location>
        <begin position="102"/>
        <end position="116"/>
    </location>
</feature>